<gene>
    <name evidence="13" type="ORF">GCM10025883_33760</name>
</gene>
<dbReference type="PIRSF" id="PIRSF000267">
    <property type="entry name" value="Cyt_oxidse_sub2"/>
    <property type="match status" value="1"/>
</dbReference>
<keyword evidence="10" id="KW-0408">Iron</keyword>
<dbReference type="PANTHER" id="PTHR43141:SF5">
    <property type="entry name" value="CYTOCHROME BD-I UBIQUINOL OXIDASE SUBUNIT 2"/>
    <property type="match status" value="1"/>
</dbReference>
<evidence type="ECO:0000313" key="14">
    <source>
        <dbReference type="Proteomes" id="UP001157126"/>
    </source>
</evidence>
<evidence type="ECO:0000256" key="1">
    <source>
        <dbReference type="ARBA" id="ARBA00004651"/>
    </source>
</evidence>
<feature type="transmembrane region" description="Helical" evidence="12">
    <location>
        <begin position="125"/>
        <end position="144"/>
    </location>
</feature>
<evidence type="ECO:0000256" key="6">
    <source>
        <dbReference type="ARBA" id="ARBA00022692"/>
    </source>
</evidence>
<organism evidence="13 14">
    <name type="scientific">Mobilicoccus caccae</name>
    <dbReference type="NCBI Taxonomy" id="1859295"/>
    <lineage>
        <taxon>Bacteria</taxon>
        <taxon>Bacillati</taxon>
        <taxon>Actinomycetota</taxon>
        <taxon>Actinomycetes</taxon>
        <taxon>Micrococcales</taxon>
        <taxon>Dermatophilaceae</taxon>
        <taxon>Mobilicoccus</taxon>
    </lineage>
</organism>
<feature type="transmembrane region" description="Helical" evidence="12">
    <location>
        <begin position="174"/>
        <end position="195"/>
    </location>
</feature>
<dbReference type="Proteomes" id="UP001157126">
    <property type="component" value="Unassembled WGS sequence"/>
</dbReference>
<evidence type="ECO:0000256" key="11">
    <source>
        <dbReference type="ARBA" id="ARBA00023136"/>
    </source>
</evidence>
<evidence type="ECO:0000256" key="2">
    <source>
        <dbReference type="ARBA" id="ARBA00007543"/>
    </source>
</evidence>
<proteinExistence type="inferred from homology"/>
<feature type="transmembrane region" description="Helical" evidence="12">
    <location>
        <begin position="6"/>
        <end position="32"/>
    </location>
</feature>
<dbReference type="PANTHER" id="PTHR43141">
    <property type="entry name" value="CYTOCHROME BD2 SUBUNIT II"/>
    <property type="match status" value="1"/>
</dbReference>
<sequence length="361" mass="39396">MDLAVVWFILIAVLWIGYFCLEGFDFGVGMLLPILGKGKDAQDTERRKRVMLGTIGPHWDGNEVWLLTAGGATFAAFREWYATLFDGFYLALLLILVALIVRALGFEYRGKGETTGWRANWDKMIVFGSFLPALLWGVAFANIVRGTPLRIRENELGQGVEFAGNLLTLLNPHALLGGLTTLFLFLTHGAIFVALKTDGDIRHDARALAGKLGLVSAALAVAFLAWTNIETGNKIAAWVFTILAAIALVAGLLANKAGREGFAFLGTFLATLFAVGSLFLMLFPDVMPSTLDPAASLTTVRDGVGFYAANSDMTLQIMTVVAVIFTPVVIGYQAWTYWVFRRRLTTSHIPDVGPTRERVQA</sequence>
<evidence type="ECO:0000256" key="7">
    <source>
        <dbReference type="ARBA" id="ARBA00022723"/>
    </source>
</evidence>
<evidence type="ECO:0000256" key="10">
    <source>
        <dbReference type="ARBA" id="ARBA00023004"/>
    </source>
</evidence>
<protein>
    <submittedName>
        <fullName evidence="13">Cytochrome c oxidase assembly protein</fullName>
    </submittedName>
</protein>
<feature type="transmembrane region" description="Helical" evidence="12">
    <location>
        <begin position="261"/>
        <end position="283"/>
    </location>
</feature>
<dbReference type="EMBL" id="BSUO01000001">
    <property type="protein sequence ID" value="GMA41331.1"/>
    <property type="molecule type" value="Genomic_DNA"/>
</dbReference>
<name>A0ABQ6IV60_9MICO</name>
<comment type="similarity">
    <text evidence="2">Belongs to the cytochrome ubiquinol oxidase subunit 2 family.</text>
</comment>
<evidence type="ECO:0000256" key="8">
    <source>
        <dbReference type="ARBA" id="ARBA00022982"/>
    </source>
</evidence>
<accession>A0ABQ6IV60</accession>
<keyword evidence="3" id="KW-0813">Transport</keyword>
<feature type="transmembrane region" description="Helical" evidence="12">
    <location>
        <begin position="87"/>
        <end position="105"/>
    </location>
</feature>
<dbReference type="Pfam" id="PF02322">
    <property type="entry name" value="Cyt_bd_oxida_II"/>
    <property type="match status" value="1"/>
</dbReference>
<evidence type="ECO:0000256" key="3">
    <source>
        <dbReference type="ARBA" id="ARBA00022448"/>
    </source>
</evidence>
<keyword evidence="8" id="KW-0249">Electron transport</keyword>
<evidence type="ECO:0000256" key="9">
    <source>
        <dbReference type="ARBA" id="ARBA00022989"/>
    </source>
</evidence>
<keyword evidence="14" id="KW-1185">Reference proteome</keyword>
<keyword evidence="9 12" id="KW-1133">Transmembrane helix</keyword>
<reference evidence="14" key="1">
    <citation type="journal article" date="2019" name="Int. J. Syst. Evol. Microbiol.">
        <title>The Global Catalogue of Microorganisms (GCM) 10K type strain sequencing project: providing services to taxonomists for standard genome sequencing and annotation.</title>
        <authorList>
            <consortium name="The Broad Institute Genomics Platform"/>
            <consortium name="The Broad Institute Genome Sequencing Center for Infectious Disease"/>
            <person name="Wu L."/>
            <person name="Ma J."/>
        </authorList>
    </citation>
    <scope>NUCLEOTIDE SEQUENCE [LARGE SCALE GENOMIC DNA]</scope>
    <source>
        <strain evidence="14">NBRC 113072</strain>
    </source>
</reference>
<keyword evidence="4" id="KW-1003">Cell membrane</keyword>
<dbReference type="InterPro" id="IPR003317">
    <property type="entry name" value="Cyt-d_oxidase_su2"/>
</dbReference>
<feature type="transmembrane region" description="Helical" evidence="12">
    <location>
        <begin position="235"/>
        <end position="254"/>
    </location>
</feature>
<feature type="transmembrane region" description="Helical" evidence="12">
    <location>
        <begin position="207"/>
        <end position="229"/>
    </location>
</feature>
<evidence type="ECO:0000313" key="13">
    <source>
        <dbReference type="EMBL" id="GMA41331.1"/>
    </source>
</evidence>
<dbReference type="NCBIfam" id="TIGR00203">
    <property type="entry name" value="cydB"/>
    <property type="match status" value="1"/>
</dbReference>
<keyword evidence="6 12" id="KW-0812">Transmembrane</keyword>
<dbReference type="RefSeq" id="WP_284304885.1">
    <property type="nucleotide sequence ID" value="NZ_BSUO01000001.1"/>
</dbReference>
<evidence type="ECO:0000256" key="4">
    <source>
        <dbReference type="ARBA" id="ARBA00022475"/>
    </source>
</evidence>
<comment type="subcellular location">
    <subcellularLocation>
        <location evidence="1">Cell membrane</location>
        <topology evidence="1">Multi-pass membrane protein</topology>
    </subcellularLocation>
</comment>
<evidence type="ECO:0000256" key="5">
    <source>
        <dbReference type="ARBA" id="ARBA00022617"/>
    </source>
</evidence>
<feature type="transmembrane region" description="Helical" evidence="12">
    <location>
        <begin position="317"/>
        <end position="340"/>
    </location>
</feature>
<evidence type="ECO:0000256" key="12">
    <source>
        <dbReference type="SAM" id="Phobius"/>
    </source>
</evidence>
<keyword evidence="5" id="KW-0349">Heme</keyword>
<comment type="caution">
    <text evidence="13">The sequence shown here is derived from an EMBL/GenBank/DDBJ whole genome shotgun (WGS) entry which is preliminary data.</text>
</comment>
<keyword evidence="7" id="KW-0479">Metal-binding</keyword>
<keyword evidence="11 12" id="KW-0472">Membrane</keyword>